<feature type="non-terminal residue" evidence="1">
    <location>
        <position position="23"/>
    </location>
</feature>
<evidence type="ECO:0000313" key="1">
    <source>
        <dbReference type="EMBL" id="EBX9824702.1"/>
    </source>
</evidence>
<organism evidence="1">
    <name type="scientific">Salmonella enterica subsp. enterica serovar Heidelberg</name>
    <dbReference type="NCBI Taxonomy" id="611"/>
    <lineage>
        <taxon>Bacteria</taxon>
        <taxon>Pseudomonadati</taxon>
        <taxon>Pseudomonadota</taxon>
        <taxon>Gammaproteobacteria</taxon>
        <taxon>Enterobacterales</taxon>
        <taxon>Enterobacteriaceae</taxon>
        <taxon>Salmonella</taxon>
    </lineage>
</organism>
<proteinExistence type="predicted"/>
<sequence length="23" mass="2644">MLKYEERKLNNLTLSSFSKVGVS</sequence>
<dbReference type="EMBL" id="AAHMUO010000372">
    <property type="protein sequence ID" value="EBX9824702.1"/>
    <property type="molecule type" value="Genomic_DNA"/>
</dbReference>
<comment type="caution">
    <text evidence="1">The sequence shown here is derived from an EMBL/GenBank/DDBJ whole genome shotgun (WGS) entry which is preliminary data.</text>
</comment>
<name>A0A5W7ZPV1_SALET</name>
<dbReference type="AlphaFoldDB" id="A0A5W7ZPV1"/>
<reference evidence="1" key="1">
    <citation type="submission" date="2018-07" db="EMBL/GenBank/DDBJ databases">
        <authorList>
            <person name="Ashton P.M."/>
            <person name="Dallman T."/>
            <person name="Nair S."/>
            <person name="De Pinna E."/>
            <person name="Peters T."/>
            <person name="Grant K."/>
        </authorList>
    </citation>
    <scope>NUCLEOTIDE SEQUENCE</scope>
    <source>
        <strain evidence="1">366325</strain>
    </source>
</reference>
<gene>
    <name evidence="1" type="ORF">DUB47_25210</name>
</gene>
<accession>A0A5W7ZPV1</accession>
<protein>
    <submittedName>
        <fullName evidence="1">Pathogenicity island 1 effector protein StpP</fullName>
    </submittedName>
</protein>